<dbReference type="EMBL" id="QICL01000008">
    <property type="protein sequence ID" value="PXV65065.1"/>
    <property type="molecule type" value="Genomic_DNA"/>
</dbReference>
<dbReference type="InterPro" id="IPR052174">
    <property type="entry name" value="Flavoredoxin"/>
</dbReference>
<reference evidence="6 7" key="1">
    <citation type="submission" date="2018-03" db="EMBL/GenBank/DDBJ databases">
        <title>Genomic Encyclopedia of Archaeal and Bacterial Type Strains, Phase II (KMG-II): from individual species to whole genera.</title>
        <authorList>
            <person name="Goeker M."/>
        </authorList>
    </citation>
    <scope>NUCLEOTIDE SEQUENCE [LARGE SCALE GENOMIC DNA]</scope>
    <source>
        <strain evidence="6 7">DSM 100214</strain>
    </source>
</reference>
<proteinExistence type="inferred from homology"/>
<sequence length="223" mass="25164">MKKIFLLLVSVALLSSCNNATKEQTTDKQINDSTTVATTPAADVSGKSFDELFKSIDAKEIDQNIFKLLEVNYSVITAGKDSLYNSMTASWGGWGRLYEKQVAWCTLNASRYTLELIKKNGTYTFSFFDETYKDQVLFLGSKTGRDSDKMKELKLTKVDTPSGNITYKEAFLVIECKVLQQTTINPADVIEPEDKEFLNKAYKSAKNYHQLLVGDITKVWVKK</sequence>
<evidence type="ECO:0000259" key="5">
    <source>
        <dbReference type="Pfam" id="PF01613"/>
    </source>
</evidence>
<name>A0A2V3PRQ8_9BACT</name>
<dbReference type="SUPFAM" id="SSF50475">
    <property type="entry name" value="FMN-binding split barrel"/>
    <property type="match status" value="1"/>
</dbReference>
<feature type="domain" description="Flavin reductase like" evidence="5">
    <location>
        <begin position="73"/>
        <end position="222"/>
    </location>
</feature>
<keyword evidence="7" id="KW-1185">Reference proteome</keyword>
<comment type="caution">
    <text evidence="6">The sequence shown here is derived from an EMBL/GenBank/DDBJ whole genome shotgun (WGS) entry which is preliminary data.</text>
</comment>
<gene>
    <name evidence="6" type="ORF">CLV62_10863</name>
</gene>
<evidence type="ECO:0000313" key="6">
    <source>
        <dbReference type="EMBL" id="PXV65065.1"/>
    </source>
</evidence>
<dbReference type="GO" id="GO:0010181">
    <property type="term" value="F:FMN binding"/>
    <property type="evidence" value="ECO:0007669"/>
    <property type="project" value="InterPro"/>
</dbReference>
<evidence type="ECO:0000256" key="3">
    <source>
        <dbReference type="ARBA" id="ARBA00038054"/>
    </source>
</evidence>
<dbReference type="Gene3D" id="2.30.110.10">
    <property type="entry name" value="Electron Transport, Fmn-binding Protein, Chain A"/>
    <property type="match status" value="1"/>
</dbReference>
<dbReference type="RefSeq" id="WP_110310339.1">
    <property type="nucleotide sequence ID" value="NZ_QICL01000008.1"/>
</dbReference>
<protein>
    <recommendedName>
        <fullName evidence="1">Type IV secretion system putative lipoprotein virB7</fullName>
    </recommendedName>
</protein>
<accession>A0A2V3PRQ8</accession>
<evidence type="ECO:0000256" key="2">
    <source>
        <dbReference type="ARBA" id="ARBA00022729"/>
    </source>
</evidence>
<dbReference type="Proteomes" id="UP000247973">
    <property type="component" value="Unassembled WGS sequence"/>
</dbReference>
<dbReference type="PANTHER" id="PTHR43567:SF5">
    <property type="entry name" value="HYPOTHETICAL CYTOSOLIC PROTEIN"/>
    <property type="match status" value="1"/>
</dbReference>
<dbReference type="AlphaFoldDB" id="A0A2V3PRQ8"/>
<evidence type="ECO:0000313" key="7">
    <source>
        <dbReference type="Proteomes" id="UP000247973"/>
    </source>
</evidence>
<dbReference type="InterPro" id="IPR002563">
    <property type="entry name" value="Flavin_Rdtase-like_dom"/>
</dbReference>
<evidence type="ECO:0000256" key="4">
    <source>
        <dbReference type="SAM" id="SignalP"/>
    </source>
</evidence>
<organism evidence="6 7">
    <name type="scientific">Dysgonomonas alginatilytica</name>
    <dbReference type="NCBI Taxonomy" id="1605892"/>
    <lineage>
        <taxon>Bacteria</taxon>
        <taxon>Pseudomonadati</taxon>
        <taxon>Bacteroidota</taxon>
        <taxon>Bacteroidia</taxon>
        <taxon>Bacteroidales</taxon>
        <taxon>Dysgonomonadaceae</taxon>
        <taxon>Dysgonomonas</taxon>
    </lineage>
</organism>
<keyword evidence="2 4" id="KW-0732">Signal</keyword>
<dbReference type="InterPro" id="IPR012349">
    <property type="entry name" value="Split_barrel_FMN-bd"/>
</dbReference>
<dbReference type="Pfam" id="PF01613">
    <property type="entry name" value="Flavin_Reduct"/>
    <property type="match status" value="1"/>
</dbReference>
<dbReference type="GO" id="GO:0016646">
    <property type="term" value="F:oxidoreductase activity, acting on the CH-NH group of donors, NAD or NADP as acceptor"/>
    <property type="evidence" value="ECO:0007669"/>
    <property type="project" value="UniProtKB-ARBA"/>
</dbReference>
<dbReference type="InterPro" id="IPR012640">
    <property type="entry name" value="Membr_lipoprot_lipid_attach_CS"/>
</dbReference>
<dbReference type="OrthoDB" id="1045814at2"/>
<dbReference type="Pfam" id="PF08139">
    <property type="entry name" value="LPAM_1"/>
    <property type="match status" value="1"/>
</dbReference>
<dbReference type="PANTHER" id="PTHR43567">
    <property type="entry name" value="FLAVOREDOXIN-RELATED-RELATED"/>
    <property type="match status" value="1"/>
</dbReference>
<feature type="signal peptide" evidence="4">
    <location>
        <begin position="1"/>
        <end position="20"/>
    </location>
</feature>
<dbReference type="PROSITE" id="PS51257">
    <property type="entry name" value="PROKAR_LIPOPROTEIN"/>
    <property type="match status" value="1"/>
</dbReference>
<evidence type="ECO:0000256" key="1">
    <source>
        <dbReference type="ARBA" id="ARBA00017922"/>
    </source>
</evidence>
<comment type="similarity">
    <text evidence="3">Belongs to the flavoredoxin family.</text>
</comment>
<feature type="chain" id="PRO_5016119517" description="Type IV secretion system putative lipoprotein virB7" evidence="4">
    <location>
        <begin position="21"/>
        <end position="223"/>
    </location>
</feature>